<reference evidence="5" key="1">
    <citation type="submission" date="2016-10" db="EMBL/GenBank/DDBJ databases">
        <authorList>
            <person name="Varghese N."/>
            <person name="Submissions S."/>
        </authorList>
    </citation>
    <scope>NUCLEOTIDE SEQUENCE [LARGE SCALE GENOMIC DNA]</scope>
    <source>
        <strain evidence="5">SLH 33</strain>
    </source>
</reference>
<dbReference type="PIRSF" id="PIRSF004846">
    <property type="entry name" value="ModA"/>
    <property type="match status" value="1"/>
</dbReference>
<dbReference type="RefSeq" id="WP_091690016.1">
    <property type="nucleotide sequence ID" value="NZ_CAAGSJ010000002.1"/>
</dbReference>
<dbReference type="OrthoDB" id="75920at2157"/>
<keyword evidence="3" id="KW-0732">Signal</keyword>
<keyword evidence="5" id="KW-1185">Reference proteome</keyword>
<proteinExistence type="predicted"/>
<dbReference type="InterPro" id="IPR050682">
    <property type="entry name" value="ModA/WtpA"/>
</dbReference>
<dbReference type="InterPro" id="IPR005950">
    <property type="entry name" value="ModA"/>
</dbReference>
<dbReference type="GO" id="GO:0030973">
    <property type="term" value="F:molybdate ion binding"/>
    <property type="evidence" value="ECO:0007669"/>
    <property type="project" value="TreeGrafter"/>
</dbReference>
<dbReference type="Proteomes" id="UP000243338">
    <property type="component" value="Unassembled WGS sequence"/>
</dbReference>
<keyword evidence="2" id="KW-0479">Metal-binding</keyword>
<dbReference type="GO" id="GO:0015689">
    <property type="term" value="P:molybdate ion transport"/>
    <property type="evidence" value="ECO:0007669"/>
    <property type="project" value="InterPro"/>
</dbReference>
<gene>
    <name evidence="4" type="ORF">SAMN04488587_1524</name>
</gene>
<dbReference type="SUPFAM" id="SSF53850">
    <property type="entry name" value="Periplasmic binding protein-like II"/>
    <property type="match status" value="1"/>
</dbReference>
<keyword evidence="1" id="KW-0500">Molybdenum</keyword>
<dbReference type="GO" id="GO:0046872">
    <property type="term" value="F:metal ion binding"/>
    <property type="evidence" value="ECO:0007669"/>
    <property type="project" value="UniProtKB-KW"/>
</dbReference>
<dbReference type="Gene3D" id="3.40.190.10">
    <property type="entry name" value="Periplasmic binding protein-like II"/>
    <property type="match status" value="2"/>
</dbReference>
<evidence type="ECO:0000256" key="1">
    <source>
        <dbReference type="ARBA" id="ARBA00022505"/>
    </source>
</evidence>
<evidence type="ECO:0000313" key="5">
    <source>
        <dbReference type="Proteomes" id="UP000243338"/>
    </source>
</evidence>
<dbReference type="EMBL" id="FOHQ01000004">
    <property type="protein sequence ID" value="SES91077.1"/>
    <property type="molecule type" value="Genomic_DNA"/>
</dbReference>
<dbReference type="PANTHER" id="PTHR30632:SF0">
    <property type="entry name" value="SULFATE-BINDING PROTEIN"/>
    <property type="match status" value="1"/>
</dbReference>
<dbReference type="PANTHER" id="PTHR30632">
    <property type="entry name" value="MOLYBDATE-BINDING PERIPLASMIC PROTEIN"/>
    <property type="match status" value="1"/>
</dbReference>
<protein>
    <submittedName>
        <fullName evidence="4">Molybdate transport system substrate-binding protein</fullName>
    </submittedName>
</protein>
<accession>A0A1I0AA51</accession>
<evidence type="ECO:0000256" key="3">
    <source>
        <dbReference type="ARBA" id="ARBA00022729"/>
    </source>
</evidence>
<dbReference type="Pfam" id="PF13531">
    <property type="entry name" value="SBP_bac_11"/>
    <property type="match status" value="1"/>
</dbReference>
<name>A0A1I0AA51_9EURY</name>
<dbReference type="NCBIfam" id="TIGR01256">
    <property type="entry name" value="modA"/>
    <property type="match status" value="1"/>
</dbReference>
<sequence>MNKRNQTLMVATAIIIVIVLSAFSINSNDDEQKPTSITISASAVLTEVFTDMEEEFEAENPDIDVIMNFANAGSLRMQIEGGAPIDVYAPADRVQMDILASDEFVYNDSRKDFAGSYLVIIVPKGNVLNLTTMEDLSKPEVKRIASTDTQISTVGKYAKQSLIEKGLWNSVQNKMIVGDTVKSAMVHVERGEVDAGFVFMTDVKTAKPDTIEVITSVPMSETIFYPIAVVTSTQHQKESQMFVDFVTGEKGSSILEQYGFTIPKHDLEDT</sequence>
<evidence type="ECO:0000313" key="4">
    <source>
        <dbReference type="EMBL" id="SES91077.1"/>
    </source>
</evidence>
<evidence type="ECO:0000256" key="2">
    <source>
        <dbReference type="ARBA" id="ARBA00022723"/>
    </source>
</evidence>
<dbReference type="STRING" id="1353158.SAMN04488587_1524"/>
<dbReference type="FunFam" id="3.40.190.10:FF:000035">
    <property type="entry name" value="Molybdate ABC transporter substrate-binding protein"/>
    <property type="match status" value="1"/>
</dbReference>
<organism evidence="4 5">
    <name type="scientific">Methanococcoides vulcani</name>
    <dbReference type="NCBI Taxonomy" id="1353158"/>
    <lineage>
        <taxon>Archaea</taxon>
        <taxon>Methanobacteriati</taxon>
        <taxon>Methanobacteriota</taxon>
        <taxon>Stenosarchaea group</taxon>
        <taxon>Methanomicrobia</taxon>
        <taxon>Methanosarcinales</taxon>
        <taxon>Methanosarcinaceae</taxon>
        <taxon>Methanococcoides</taxon>
    </lineage>
</organism>
<dbReference type="AlphaFoldDB" id="A0A1I0AA51"/>